<evidence type="ECO:0000256" key="7">
    <source>
        <dbReference type="ARBA" id="ARBA00022840"/>
    </source>
</evidence>
<keyword evidence="9" id="KW-0175">Coiled coil</keyword>
<sequence>MSGLAVRLGSRRWSAVLESWSLTRQFAVTGGAIMLLAMTVEGLFTAEFISRNTINRKAATTALFMDSFLSPLADQLASADVLPAEKRAELDLLLGREDFRSRFPYLDIWKEGGIIAYSTTPELVGRRFAPPAGLGEALAGEVSARYTDPEAAEHEVRNFTSRYLEIYAPIREHLTGRIIAVAEIHETTEPLEKRLWWLRLTTWLARIGVTALIMAGLFWVVYRGNRIIMVQQGQLRERLAEVERTSRKNRALRDRIQRASGRVSELTERYLRGLGADLHDGPAQLIGLATLKVEHVRRAGTAPKREEELQELDSILEDTLRDVRAISKGLILPEIEGLPLPEVIGRAARAHERRTGTAVAVRCEDIPQSFPNAAKICAYRFVQEGLNNAFRHAGANGQTVTCTVEDADLCLAVEDGGGMASGSAARPDSGLGLPGLRERVESLGGTFRLGAVPGGGTRIEMRLTMTGGGQDG</sequence>
<keyword evidence="4" id="KW-0808">Transferase</keyword>
<dbReference type="SUPFAM" id="SSF55874">
    <property type="entry name" value="ATPase domain of HSP90 chaperone/DNA topoisomerase II/histidine kinase"/>
    <property type="match status" value="1"/>
</dbReference>
<feature type="transmembrane region" description="Helical" evidence="10">
    <location>
        <begin position="26"/>
        <end position="49"/>
    </location>
</feature>
<feature type="coiled-coil region" evidence="9">
    <location>
        <begin position="242"/>
        <end position="269"/>
    </location>
</feature>
<dbReference type="CDD" id="cd16917">
    <property type="entry name" value="HATPase_UhpB-NarQ-NarX-like"/>
    <property type="match status" value="1"/>
</dbReference>
<evidence type="ECO:0000313" key="14">
    <source>
        <dbReference type="Proteomes" id="UP000231987"/>
    </source>
</evidence>
<dbReference type="PANTHER" id="PTHR24421">
    <property type="entry name" value="NITRATE/NITRITE SENSOR PROTEIN NARX-RELATED"/>
    <property type="match status" value="1"/>
</dbReference>
<keyword evidence="6 13" id="KW-0418">Kinase</keyword>
<comment type="catalytic activity">
    <reaction evidence="1">
        <text>ATP + protein L-histidine = ADP + protein N-phospho-L-histidine.</text>
        <dbReference type="EC" id="2.7.13.3"/>
    </reaction>
</comment>
<dbReference type="Pfam" id="PF07730">
    <property type="entry name" value="HisKA_3"/>
    <property type="match status" value="1"/>
</dbReference>
<comment type="caution">
    <text evidence="13">The sequence shown here is derived from an EMBL/GenBank/DDBJ whole genome shotgun (WGS) entry which is preliminary data.</text>
</comment>
<organism evidence="13 14">
    <name type="scientific">Rhizobium meliloti</name>
    <name type="common">Ensifer meliloti</name>
    <name type="synonym">Sinorhizobium meliloti</name>
    <dbReference type="NCBI Taxonomy" id="382"/>
    <lineage>
        <taxon>Bacteria</taxon>
        <taxon>Pseudomonadati</taxon>
        <taxon>Pseudomonadota</taxon>
        <taxon>Alphaproteobacteria</taxon>
        <taxon>Hyphomicrobiales</taxon>
        <taxon>Rhizobiaceae</taxon>
        <taxon>Sinorhizobium/Ensifer group</taxon>
        <taxon>Sinorhizobium</taxon>
    </lineage>
</organism>
<name>A0A2J0YTF0_RHIML</name>
<evidence type="ECO:0000256" key="3">
    <source>
        <dbReference type="ARBA" id="ARBA00022553"/>
    </source>
</evidence>
<dbReference type="EC" id="2.7.13.3" evidence="2"/>
<feature type="domain" description="Signal transduction histidine kinase subgroup 3 dimerisation and phosphoacceptor" evidence="12">
    <location>
        <begin position="274"/>
        <end position="330"/>
    </location>
</feature>
<dbReference type="Gene3D" id="3.30.565.10">
    <property type="entry name" value="Histidine kinase-like ATPase, C-terminal domain"/>
    <property type="match status" value="1"/>
</dbReference>
<gene>
    <name evidence="13" type="ORF">CEJ86_31840</name>
</gene>
<dbReference type="Pfam" id="PF02518">
    <property type="entry name" value="HATPase_c"/>
    <property type="match status" value="1"/>
</dbReference>
<dbReference type="PANTHER" id="PTHR24421:SF10">
    <property type="entry name" value="NITRATE_NITRITE SENSOR PROTEIN NARQ"/>
    <property type="match status" value="1"/>
</dbReference>
<evidence type="ECO:0000259" key="11">
    <source>
        <dbReference type="Pfam" id="PF02518"/>
    </source>
</evidence>
<evidence type="ECO:0000256" key="9">
    <source>
        <dbReference type="SAM" id="Coils"/>
    </source>
</evidence>
<dbReference type="GO" id="GO:0046983">
    <property type="term" value="F:protein dimerization activity"/>
    <property type="evidence" value="ECO:0007669"/>
    <property type="project" value="InterPro"/>
</dbReference>
<evidence type="ECO:0000256" key="5">
    <source>
        <dbReference type="ARBA" id="ARBA00022741"/>
    </source>
</evidence>
<keyword evidence="10" id="KW-0472">Membrane</keyword>
<evidence type="ECO:0000256" key="10">
    <source>
        <dbReference type="SAM" id="Phobius"/>
    </source>
</evidence>
<evidence type="ECO:0000256" key="4">
    <source>
        <dbReference type="ARBA" id="ARBA00022679"/>
    </source>
</evidence>
<feature type="domain" description="Histidine kinase/HSP90-like ATPase" evidence="11">
    <location>
        <begin position="379"/>
        <end position="465"/>
    </location>
</feature>
<dbReference type="InterPro" id="IPR036890">
    <property type="entry name" value="HATPase_C_sf"/>
</dbReference>
<evidence type="ECO:0000256" key="2">
    <source>
        <dbReference type="ARBA" id="ARBA00012438"/>
    </source>
</evidence>
<accession>A0A2J0YTF0</accession>
<dbReference type="GO" id="GO:0016020">
    <property type="term" value="C:membrane"/>
    <property type="evidence" value="ECO:0007669"/>
    <property type="project" value="InterPro"/>
</dbReference>
<keyword evidence="10" id="KW-0812">Transmembrane</keyword>
<proteinExistence type="predicted"/>
<dbReference type="GO" id="GO:0005524">
    <property type="term" value="F:ATP binding"/>
    <property type="evidence" value="ECO:0007669"/>
    <property type="project" value="UniProtKB-KW"/>
</dbReference>
<dbReference type="InterPro" id="IPR011712">
    <property type="entry name" value="Sig_transdc_His_kin_sub3_dim/P"/>
</dbReference>
<keyword evidence="5" id="KW-0547">Nucleotide-binding</keyword>
<evidence type="ECO:0000256" key="6">
    <source>
        <dbReference type="ARBA" id="ARBA00022777"/>
    </source>
</evidence>
<dbReference type="GO" id="GO:0000155">
    <property type="term" value="F:phosphorelay sensor kinase activity"/>
    <property type="evidence" value="ECO:0007669"/>
    <property type="project" value="InterPro"/>
</dbReference>
<keyword evidence="3" id="KW-0597">Phosphoprotein</keyword>
<keyword evidence="8" id="KW-0902">Two-component regulatory system</keyword>
<dbReference type="EMBL" id="NJGD01000033">
    <property type="protein sequence ID" value="PJR09112.1"/>
    <property type="molecule type" value="Genomic_DNA"/>
</dbReference>
<dbReference type="InterPro" id="IPR003594">
    <property type="entry name" value="HATPase_dom"/>
</dbReference>
<evidence type="ECO:0000259" key="12">
    <source>
        <dbReference type="Pfam" id="PF07730"/>
    </source>
</evidence>
<protein>
    <recommendedName>
        <fullName evidence="2">histidine kinase</fullName>
        <ecNumber evidence="2">2.7.13.3</ecNumber>
    </recommendedName>
</protein>
<dbReference type="Proteomes" id="UP000231987">
    <property type="component" value="Unassembled WGS sequence"/>
</dbReference>
<dbReference type="AlphaFoldDB" id="A0A2J0YTF0"/>
<evidence type="ECO:0000256" key="8">
    <source>
        <dbReference type="ARBA" id="ARBA00023012"/>
    </source>
</evidence>
<feature type="transmembrane region" description="Helical" evidence="10">
    <location>
        <begin position="203"/>
        <end position="222"/>
    </location>
</feature>
<reference evidence="13 14" key="1">
    <citation type="submission" date="2017-06" db="EMBL/GenBank/DDBJ databases">
        <title>Ensifer strains isolated from leguminous trees and herbs display diverse denitrification phenotypes with some acting as strong N2O sinks.</title>
        <authorList>
            <person name="Woliy K."/>
            <person name="Mania D."/>
            <person name="Bakken L.R."/>
            <person name="Frostegard A."/>
        </authorList>
    </citation>
    <scope>NUCLEOTIDE SEQUENCE [LARGE SCALE GENOMIC DNA]</scope>
    <source>
        <strain evidence="13 14">AC50a</strain>
    </source>
</reference>
<dbReference type="InterPro" id="IPR050482">
    <property type="entry name" value="Sensor_HK_TwoCompSys"/>
</dbReference>
<keyword evidence="10" id="KW-1133">Transmembrane helix</keyword>
<evidence type="ECO:0000313" key="13">
    <source>
        <dbReference type="EMBL" id="PJR09112.1"/>
    </source>
</evidence>
<keyword evidence="7" id="KW-0067">ATP-binding</keyword>
<evidence type="ECO:0000256" key="1">
    <source>
        <dbReference type="ARBA" id="ARBA00000085"/>
    </source>
</evidence>